<evidence type="ECO:0000259" key="15">
    <source>
        <dbReference type="Pfam" id="PF17039"/>
    </source>
</evidence>
<keyword evidence="17" id="KW-1185">Reference proteome</keyword>
<dbReference type="InterPro" id="IPR008922">
    <property type="entry name" value="Di-copper_centre_dom_sf"/>
</dbReference>
<dbReference type="GO" id="GO:0032580">
    <property type="term" value="C:Golgi cisterna membrane"/>
    <property type="evidence" value="ECO:0007669"/>
    <property type="project" value="UniProtKB-SubCell"/>
</dbReference>
<keyword evidence="10" id="KW-0472">Membrane</keyword>
<dbReference type="GO" id="GO:0008417">
    <property type="term" value="F:fucosyltransferase activity"/>
    <property type="evidence" value="ECO:0007669"/>
    <property type="project" value="InterPro"/>
</dbReference>
<gene>
    <name evidence="16" type="primary">Cnig_chr_II.g6958</name>
    <name evidence="16" type="ORF">B9Z55_006958</name>
</gene>
<keyword evidence="7" id="KW-0735">Signal-anchor</keyword>
<keyword evidence="4 12" id="KW-0328">Glycosyltransferase</keyword>
<dbReference type="SUPFAM" id="SSF48056">
    <property type="entry name" value="Di-copper centre-containing domain"/>
    <property type="match status" value="1"/>
</dbReference>
<evidence type="ECO:0000256" key="12">
    <source>
        <dbReference type="RuleBase" id="RU003832"/>
    </source>
</evidence>
<dbReference type="InterPro" id="IPR001503">
    <property type="entry name" value="Glyco_trans_10"/>
</dbReference>
<dbReference type="AlphaFoldDB" id="A0A2G5V7C5"/>
<evidence type="ECO:0000256" key="3">
    <source>
        <dbReference type="ARBA" id="ARBA00008919"/>
    </source>
</evidence>
<keyword evidence="13" id="KW-0732">Signal</keyword>
<comment type="subcellular location">
    <subcellularLocation>
        <location evidence="1 12">Golgi apparatus</location>
        <location evidence="1 12">Golgi stack membrane</location>
        <topology evidence="1 12">Single-pass type II membrane protein</topology>
    </subcellularLocation>
</comment>
<dbReference type="STRING" id="1611254.A0A2G5V7C5"/>
<dbReference type="InterPro" id="IPR031481">
    <property type="entry name" value="Glyco_tran_10_N"/>
</dbReference>
<evidence type="ECO:0000256" key="9">
    <source>
        <dbReference type="ARBA" id="ARBA00023034"/>
    </source>
</evidence>
<organism evidence="16 17">
    <name type="scientific">Caenorhabditis nigoni</name>
    <dbReference type="NCBI Taxonomy" id="1611254"/>
    <lineage>
        <taxon>Eukaryota</taxon>
        <taxon>Metazoa</taxon>
        <taxon>Ecdysozoa</taxon>
        <taxon>Nematoda</taxon>
        <taxon>Chromadorea</taxon>
        <taxon>Rhabditida</taxon>
        <taxon>Rhabditina</taxon>
        <taxon>Rhabditomorpha</taxon>
        <taxon>Rhabditoidea</taxon>
        <taxon>Rhabditidae</taxon>
        <taxon>Peloderinae</taxon>
        <taxon>Caenorhabditis</taxon>
    </lineage>
</organism>
<keyword evidence="6 12" id="KW-0812">Transmembrane</keyword>
<evidence type="ECO:0000256" key="10">
    <source>
        <dbReference type="ARBA" id="ARBA00023136"/>
    </source>
</evidence>
<sequence length="501" mass="58116">MIQIFNFVFFILFIFEASGASINISSNLLNTSIPNQRGEVFHYLQNQLLGRYQLELLSNVLPGLGIDVRIDGDDSESFDRILNLPKASLEVIENLLKDTVIGGKFIGDTGSDTLNRLVQEAVSNGIPLTDMFEIRDVPKFSWTTVVTTPMNPKFSTEISTISTISKSPKKRNVTIYAATTYYHDLINSDFVLRRCPELKEFCKVTNKFSDADTADAFVFHSRNFYETSHTLPLLKNIRKPDVPWIIWNIESPSHEKLPGEKNLFNWTMTYKRDSDFSARYGALEKLNKTSNISLEEIWSFKNKTATWLGSNCETPNHRFRLVQLMIQKGLEADIWGSCGKPTGLCDGVLKQTEPCVLDLIRPYKFYLAIENSNCKDYVTEKFWKSLEDRMTVPIVLRRKTVQDLGVPDSAYIAVDDFETLDEFIQHVIKVGSDKNMYLKYHEWRKDYRVIFDNGFYGWCQLCRRLQDPEEVKRNRKSYEDVERWHSFEMCDDNYTIKFMTK</sequence>
<evidence type="ECO:0000313" key="16">
    <source>
        <dbReference type="EMBL" id="PIC47704.1"/>
    </source>
</evidence>
<dbReference type="EC" id="2.4.1.-" evidence="12"/>
<dbReference type="Pfam" id="PF17039">
    <property type="entry name" value="Glyco_tran_10_N"/>
    <property type="match status" value="1"/>
</dbReference>
<feature type="chain" id="PRO_5013573051" description="Fucosyltransferase" evidence="13">
    <location>
        <begin position="20"/>
        <end position="501"/>
    </location>
</feature>
<keyword evidence="9 12" id="KW-0333">Golgi apparatus</keyword>
<reference evidence="17" key="1">
    <citation type="submission" date="2017-10" db="EMBL/GenBank/DDBJ databases">
        <title>Rapid genome shrinkage in a self-fertile nematode reveals novel sperm competition proteins.</title>
        <authorList>
            <person name="Yin D."/>
            <person name="Schwarz E.M."/>
            <person name="Thomas C.G."/>
            <person name="Felde R.L."/>
            <person name="Korf I.F."/>
            <person name="Cutter A.D."/>
            <person name="Schartner C.M."/>
            <person name="Ralston E.J."/>
            <person name="Meyer B.J."/>
            <person name="Haag E.S."/>
        </authorList>
    </citation>
    <scope>NUCLEOTIDE SEQUENCE [LARGE SCALE GENOMIC DNA]</scope>
    <source>
        <strain evidence="17">JU1422</strain>
    </source>
</reference>
<dbReference type="EMBL" id="PDUG01000002">
    <property type="protein sequence ID" value="PIC47704.1"/>
    <property type="molecule type" value="Genomic_DNA"/>
</dbReference>
<dbReference type="UniPathway" id="UPA00378"/>
<dbReference type="FunFam" id="3.40.50.11660:FF:000002">
    <property type="entry name" value="Alpha-(1,3)-fucosyltransferase"/>
    <property type="match status" value="1"/>
</dbReference>
<comment type="caution">
    <text evidence="16">The sequence shown here is derived from an EMBL/GenBank/DDBJ whole genome shotgun (WGS) entry which is preliminary data.</text>
</comment>
<comment type="pathway">
    <text evidence="2">Protein modification; protein glycosylation.</text>
</comment>
<evidence type="ECO:0000256" key="6">
    <source>
        <dbReference type="ARBA" id="ARBA00022692"/>
    </source>
</evidence>
<keyword evidence="8" id="KW-1133">Transmembrane helix</keyword>
<dbReference type="Proteomes" id="UP000230233">
    <property type="component" value="Chromosome II"/>
</dbReference>
<evidence type="ECO:0000256" key="8">
    <source>
        <dbReference type="ARBA" id="ARBA00022989"/>
    </source>
</evidence>
<name>A0A2G5V7C5_9PELO</name>
<evidence type="ECO:0000256" key="11">
    <source>
        <dbReference type="ARBA" id="ARBA00023180"/>
    </source>
</evidence>
<feature type="domain" description="Fucosyltransferase N-terminal" evidence="15">
    <location>
        <begin position="173"/>
        <end position="281"/>
    </location>
</feature>
<keyword evidence="11" id="KW-0325">Glycoprotein</keyword>
<feature type="signal peptide" evidence="13">
    <location>
        <begin position="1"/>
        <end position="19"/>
    </location>
</feature>
<dbReference type="InterPro" id="IPR055270">
    <property type="entry name" value="Glyco_tran_10_C"/>
</dbReference>
<evidence type="ECO:0000313" key="17">
    <source>
        <dbReference type="Proteomes" id="UP000230233"/>
    </source>
</evidence>
<feature type="domain" description="Fucosyltransferase C-terminal" evidence="14">
    <location>
        <begin position="299"/>
        <end position="484"/>
    </location>
</feature>
<evidence type="ECO:0000256" key="13">
    <source>
        <dbReference type="SAM" id="SignalP"/>
    </source>
</evidence>
<evidence type="ECO:0000256" key="7">
    <source>
        <dbReference type="ARBA" id="ARBA00022968"/>
    </source>
</evidence>
<dbReference type="PANTHER" id="PTHR48438">
    <property type="entry name" value="ALPHA-(1,3)-FUCOSYLTRANSFERASE C-RELATED"/>
    <property type="match status" value="1"/>
</dbReference>
<dbReference type="InterPro" id="IPR038577">
    <property type="entry name" value="GT10-like_C_sf"/>
</dbReference>
<dbReference type="OrthoDB" id="5912041at2759"/>
<evidence type="ECO:0000256" key="4">
    <source>
        <dbReference type="ARBA" id="ARBA00022676"/>
    </source>
</evidence>
<evidence type="ECO:0000259" key="14">
    <source>
        <dbReference type="Pfam" id="PF00852"/>
    </source>
</evidence>
<evidence type="ECO:0000256" key="5">
    <source>
        <dbReference type="ARBA" id="ARBA00022679"/>
    </source>
</evidence>
<evidence type="ECO:0000256" key="2">
    <source>
        <dbReference type="ARBA" id="ARBA00004922"/>
    </source>
</evidence>
<dbReference type="Pfam" id="PF00852">
    <property type="entry name" value="Glyco_transf_10"/>
    <property type="match status" value="1"/>
</dbReference>
<dbReference type="PANTHER" id="PTHR48438:SF1">
    <property type="entry name" value="ALPHA-(1,3)-FUCOSYLTRANSFERASE C-RELATED"/>
    <property type="match status" value="1"/>
</dbReference>
<dbReference type="Gene3D" id="3.40.50.11660">
    <property type="entry name" value="Glycosyl transferase family 10, C-terminal domain"/>
    <property type="match status" value="1"/>
</dbReference>
<accession>A0A2G5V7C5</accession>
<dbReference type="SUPFAM" id="SSF53756">
    <property type="entry name" value="UDP-Glycosyltransferase/glycogen phosphorylase"/>
    <property type="match status" value="1"/>
</dbReference>
<protein>
    <recommendedName>
        <fullName evidence="12">Fucosyltransferase</fullName>
        <ecNumber evidence="12">2.4.1.-</ecNumber>
    </recommendedName>
</protein>
<evidence type="ECO:0000256" key="1">
    <source>
        <dbReference type="ARBA" id="ARBA00004447"/>
    </source>
</evidence>
<keyword evidence="5 12" id="KW-0808">Transferase</keyword>
<proteinExistence type="inferred from homology"/>
<comment type="similarity">
    <text evidence="3 12">Belongs to the glycosyltransferase 10 family.</text>
</comment>